<organism evidence="2 3">
    <name type="scientific">Paenibacillus curdlanolyticus YK9</name>
    <dbReference type="NCBI Taxonomy" id="717606"/>
    <lineage>
        <taxon>Bacteria</taxon>
        <taxon>Bacillati</taxon>
        <taxon>Bacillota</taxon>
        <taxon>Bacilli</taxon>
        <taxon>Bacillales</taxon>
        <taxon>Paenibacillaceae</taxon>
        <taxon>Paenibacillus</taxon>
    </lineage>
</organism>
<evidence type="ECO:0000313" key="3">
    <source>
        <dbReference type="Proteomes" id="UP000005387"/>
    </source>
</evidence>
<dbReference type="AlphaFoldDB" id="E0I6N3"/>
<evidence type="ECO:0000259" key="1">
    <source>
        <dbReference type="Pfam" id="PF01261"/>
    </source>
</evidence>
<dbReference type="InterPro" id="IPR036237">
    <property type="entry name" value="Xyl_isomerase-like_sf"/>
</dbReference>
<dbReference type="Pfam" id="PF01261">
    <property type="entry name" value="AP_endonuc_2"/>
    <property type="match status" value="1"/>
</dbReference>
<dbReference type="PANTHER" id="PTHR12110">
    <property type="entry name" value="HYDROXYPYRUVATE ISOMERASE"/>
    <property type="match status" value="1"/>
</dbReference>
<name>E0I6N3_9BACL</name>
<dbReference type="eggNOG" id="COG1082">
    <property type="taxonomic scope" value="Bacteria"/>
</dbReference>
<dbReference type="STRING" id="717606.PaecuDRAFT_1305"/>
<dbReference type="OrthoDB" id="9794305at2"/>
<dbReference type="Proteomes" id="UP000005387">
    <property type="component" value="Unassembled WGS sequence"/>
</dbReference>
<accession>E0I6N3</accession>
<evidence type="ECO:0000313" key="2">
    <source>
        <dbReference type="EMBL" id="EFM11699.1"/>
    </source>
</evidence>
<reference evidence="2 3" key="1">
    <citation type="submission" date="2010-07" db="EMBL/GenBank/DDBJ databases">
        <title>The draft genome of Paenibacillus curdlanolyticus YK9.</title>
        <authorList>
            <consortium name="US DOE Joint Genome Institute (JGI-PGF)"/>
            <person name="Lucas S."/>
            <person name="Copeland A."/>
            <person name="Lapidus A."/>
            <person name="Cheng J.-F."/>
            <person name="Bruce D."/>
            <person name="Goodwin L."/>
            <person name="Pitluck S."/>
            <person name="Land M.L."/>
            <person name="Hauser L."/>
            <person name="Chang Y.-J."/>
            <person name="Jeffries C."/>
            <person name="Anderson I.J."/>
            <person name="Johnson E."/>
            <person name="Loganathan U."/>
            <person name="Mulhopadhyay B."/>
            <person name="Kyrpides N."/>
            <person name="Woyke T.J."/>
        </authorList>
    </citation>
    <scope>NUCLEOTIDE SEQUENCE [LARGE SCALE GENOMIC DNA]</scope>
    <source>
        <strain evidence="2 3">YK9</strain>
    </source>
</reference>
<dbReference type="PANTHER" id="PTHR12110:SF53">
    <property type="entry name" value="BLR5974 PROTEIN"/>
    <property type="match status" value="1"/>
</dbReference>
<feature type="domain" description="Xylose isomerase-like TIM barrel" evidence="1">
    <location>
        <begin position="48"/>
        <end position="223"/>
    </location>
</feature>
<proteinExistence type="predicted"/>
<dbReference type="EMBL" id="AEDD01000003">
    <property type="protein sequence ID" value="EFM11699.1"/>
    <property type="molecule type" value="Genomic_DNA"/>
</dbReference>
<keyword evidence="3" id="KW-1185">Reference proteome</keyword>
<keyword evidence="2" id="KW-0413">Isomerase</keyword>
<dbReference type="RefSeq" id="WP_006037318.1">
    <property type="nucleotide sequence ID" value="NZ_AEDD01000003.1"/>
</dbReference>
<dbReference type="GO" id="GO:0016853">
    <property type="term" value="F:isomerase activity"/>
    <property type="evidence" value="ECO:0007669"/>
    <property type="project" value="UniProtKB-KW"/>
</dbReference>
<dbReference type="InterPro" id="IPR050312">
    <property type="entry name" value="IolE/XylAMocC-like"/>
</dbReference>
<dbReference type="Gene3D" id="3.20.20.150">
    <property type="entry name" value="Divalent-metal-dependent TIM barrel enzymes"/>
    <property type="match status" value="1"/>
</dbReference>
<dbReference type="InterPro" id="IPR013022">
    <property type="entry name" value="Xyl_isomerase-like_TIM-brl"/>
</dbReference>
<dbReference type="SUPFAM" id="SSF51658">
    <property type="entry name" value="Xylose isomerase-like"/>
    <property type="match status" value="1"/>
</dbReference>
<protein>
    <submittedName>
        <fullName evidence="2">Xylose isomerase domain protein TIM barrel</fullName>
    </submittedName>
</protein>
<gene>
    <name evidence="2" type="ORF">PaecuDRAFT_1305</name>
</gene>
<sequence>MSRLSISSWSTHRLLKTSLWTAWDARKATQITHVESRDSGLTLLELPKAVAQRGIRVLEACHFHFASDDEAYAKELRHAFEDAGVAFHTLLIDYGDLSSPDGVRAASDEAFIRKWIDVAAHAGAAAVRVVAGEQQAGDEEAIIRSAAALRRLYAYGQERGVRVVTENFRELTETVASWQSVMEHAGSEITAIVDFGNMKPEEKEQAIRYGAPMAYAIHAKPEYSSDGVIDEAELTRNLAIADELGCTAPISVIFDQEGDVWEGIEQIAAIVAKGR</sequence>